<evidence type="ECO:0000256" key="4">
    <source>
        <dbReference type="ARBA" id="ARBA00023186"/>
    </source>
</evidence>
<dbReference type="InterPro" id="IPR039247">
    <property type="entry name" value="KhpB"/>
</dbReference>
<dbReference type="Proteomes" id="UP000075430">
    <property type="component" value="Unassembled WGS sequence"/>
</dbReference>
<dbReference type="Pfam" id="PF13083">
    <property type="entry name" value="KH_KhpA-B"/>
    <property type="match status" value="1"/>
</dbReference>
<comment type="function">
    <text evidence="6">A probable RNA chaperone. Forms a complex with KhpA which binds to cellular RNA and controls its expression. Plays a role in peptidoglycan (PG) homeostasis and cell length regulation.</text>
</comment>
<evidence type="ECO:0000256" key="3">
    <source>
        <dbReference type="ARBA" id="ARBA00022960"/>
    </source>
</evidence>
<dbReference type="HAMAP" id="MF_00867">
    <property type="entry name" value="KhpB"/>
    <property type="match status" value="1"/>
</dbReference>
<dbReference type="InterPro" id="IPR015946">
    <property type="entry name" value="KH_dom-like_a/b"/>
</dbReference>
<dbReference type="InterPro" id="IPR038247">
    <property type="entry name" value="Jag_N_dom_sf"/>
</dbReference>
<keyword evidence="4 6" id="KW-0143">Chaperone</keyword>
<dbReference type="InterPro" id="IPR038008">
    <property type="entry name" value="Jag_KH"/>
</dbReference>
<evidence type="ECO:0000256" key="1">
    <source>
        <dbReference type="ARBA" id="ARBA00022490"/>
    </source>
</evidence>
<name>A0A150F672_9BACI</name>
<dbReference type="Pfam" id="PF14804">
    <property type="entry name" value="Jag_N"/>
    <property type="match status" value="1"/>
</dbReference>
<evidence type="ECO:0000256" key="2">
    <source>
        <dbReference type="ARBA" id="ARBA00022884"/>
    </source>
</evidence>
<keyword evidence="3 6" id="KW-0133">Cell shape</keyword>
<dbReference type="EMBL" id="LSBA01000030">
    <property type="protein sequence ID" value="KXZ16539.1"/>
    <property type="molecule type" value="Genomic_DNA"/>
</dbReference>
<dbReference type="InterPro" id="IPR036867">
    <property type="entry name" value="R3H_dom_sf"/>
</dbReference>
<dbReference type="CDD" id="cd02414">
    <property type="entry name" value="KH-II_Jag"/>
    <property type="match status" value="1"/>
</dbReference>
<dbReference type="Pfam" id="PF01424">
    <property type="entry name" value="R3H"/>
    <property type="match status" value="1"/>
</dbReference>
<comment type="subcellular location">
    <subcellularLocation>
        <location evidence="6">Cytoplasm</location>
    </subcellularLocation>
</comment>
<feature type="domain" description="R3H" evidence="7">
    <location>
        <begin position="140"/>
        <end position="206"/>
    </location>
</feature>
<proteinExistence type="inferred from homology"/>
<comment type="subunit">
    <text evidence="6">Forms a complex with KhpA.</text>
</comment>
<dbReference type="NCBIfam" id="NF041568">
    <property type="entry name" value="Jag_EloR"/>
    <property type="match status" value="1"/>
</dbReference>
<dbReference type="InterPro" id="IPR034079">
    <property type="entry name" value="R3H_KhpB"/>
</dbReference>
<dbReference type="SMART" id="SM00393">
    <property type="entry name" value="R3H"/>
    <property type="match status" value="1"/>
</dbReference>
<evidence type="ECO:0000313" key="8">
    <source>
        <dbReference type="EMBL" id="KXZ16539.1"/>
    </source>
</evidence>
<organism evidence="8 9">
    <name type="scientific">Bacillus nakamurai</name>
    <dbReference type="NCBI Taxonomy" id="1793963"/>
    <lineage>
        <taxon>Bacteria</taxon>
        <taxon>Bacillati</taxon>
        <taxon>Bacillota</taxon>
        <taxon>Bacilli</taxon>
        <taxon>Bacillales</taxon>
        <taxon>Bacillaceae</taxon>
        <taxon>Bacillus</taxon>
    </lineage>
</organism>
<keyword evidence="9" id="KW-1185">Reference proteome</keyword>
<keyword evidence="5 6" id="KW-0961">Cell wall biogenesis/degradation</keyword>
<dbReference type="SMART" id="SM01245">
    <property type="entry name" value="Jag_N"/>
    <property type="match status" value="1"/>
</dbReference>
<gene>
    <name evidence="6" type="primary">khpB</name>
    <name evidence="6" type="synonym">eloR</name>
    <name evidence="8" type="ORF">AXI58_19705</name>
</gene>
<comment type="caution">
    <text evidence="8">The sequence shown here is derived from an EMBL/GenBank/DDBJ whole genome shotgun (WGS) entry which is preliminary data.</text>
</comment>
<dbReference type="Gene3D" id="3.30.1370.50">
    <property type="entry name" value="R3H-like domain"/>
    <property type="match status" value="1"/>
</dbReference>
<protein>
    <recommendedName>
        <fullName evidence="6">RNA-binding protein KhpB</fullName>
    </recommendedName>
    <alternativeName>
        <fullName evidence="6">RNA-binding protein EloR</fullName>
    </alternativeName>
</protein>
<evidence type="ECO:0000259" key="7">
    <source>
        <dbReference type="PROSITE" id="PS51061"/>
    </source>
</evidence>
<keyword evidence="2 6" id="KW-0694">RNA-binding</keyword>
<sequence>MRKVTAAGRHVEEAVQSGLQELQLTRDQVEITVVQEGYNGFLGIFGKKKAVVELVEKKFPVQEAKAYLEGIIKTIAGPSDVAVAESKKTVHFYINGENAALLIGKRGQTLNALETLTQLVLNRGSGQYRQAVVDAENYRQKRKEILDQLANRLANQVLKTKKDVHLEPMPSGERKIIHDALSKHPKIKTFSTGEGRYRHLVISHKDSKKPKSG</sequence>
<dbReference type="PROSITE" id="PS51061">
    <property type="entry name" value="R3H"/>
    <property type="match status" value="1"/>
</dbReference>
<keyword evidence="1 6" id="KW-0963">Cytoplasm</keyword>
<dbReference type="SUPFAM" id="SSF82708">
    <property type="entry name" value="R3H domain"/>
    <property type="match status" value="1"/>
</dbReference>
<reference evidence="9" key="1">
    <citation type="submission" date="2016-02" db="EMBL/GenBank/DDBJ databases">
        <authorList>
            <person name="Dunlap C."/>
        </authorList>
    </citation>
    <scope>NUCLEOTIDE SEQUENCE [LARGE SCALE GENOMIC DNA]</scope>
    <source>
        <strain evidence="9">NRRL B-41092</strain>
    </source>
</reference>
<dbReference type="Gene3D" id="3.30.30.80">
    <property type="entry name" value="probable RNA-binding protein from clostridium symbiosum atcc 14940"/>
    <property type="match status" value="1"/>
</dbReference>
<dbReference type="GO" id="GO:0071555">
    <property type="term" value="P:cell wall organization"/>
    <property type="evidence" value="ECO:0007669"/>
    <property type="project" value="UniProtKB-KW"/>
</dbReference>
<dbReference type="CDD" id="cd02644">
    <property type="entry name" value="R3H_jag"/>
    <property type="match status" value="1"/>
</dbReference>
<dbReference type="PANTHER" id="PTHR35800">
    <property type="entry name" value="PROTEIN JAG"/>
    <property type="match status" value="1"/>
</dbReference>
<evidence type="ECO:0000313" key="9">
    <source>
        <dbReference type="Proteomes" id="UP000075430"/>
    </source>
</evidence>
<dbReference type="Gene3D" id="3.30.300.20">
    <property type="match status" value="1"/>
</dbReference>
<accession>A0A150F672</accession>
<feature type="region of interest" description="Jag_N domain" evidence="6">
    <location>
        <begin position="5"/>
        <end position="55"/>
    </location>
</feature>
<dbReference type="GO" id="GO:0008360">
    <property type="term" value="P:regulation of cell shape"/>
    <property type="evidence" value="ECO:0007669"/>
    <property type="project" value="UniProtKB-KW"/>
</dbReference>
<dbReference type="AlphaFoldDB" id="A0A150F672"/>
<dbReference type="PANTHER" id="PTHR35800:SF1">
    <property type="entry name" value="RNA-BINDING PROTEIN KHPB"/>
    <property type="match status" value="1"/>
</dbReference>
<dbReference type="STRING" id="1793963.AXI58_19705"/>
<dbReference type="GO" id="GO:0005737">
    <property type="term" value="C:cytoplasm"/>
    <property type="evidence" value="ECO:0007669"/>
    <property type="project" value="UniProtKB-SubCell"/>
</dbReference>
<dbReference type="InterPro" id="IPR032782">
    <property type="entry name" value="KhpB_N"/>
</dbReference>
<dbReference type="GO" id="GO:0009252">
    <property type="term" value="P:peptidoglycan biosynthetic process"/>
    <property type="evidence" value="ECO:0007669"/>
    <property type="project" value="UniProtKB-UniRule"/>
</dbReference>
<evidence type="ECO:0000256" key="6">
    <source>
        <dbReference type="HAMAP-Rule" id="MF_00867"/>
    </source>
</evidence>
<dbReference type="InterPro" id="IPR001374">
    <property type="entry name" value="R3H_dom"/>
</dbReference>
<dbReference type="OrthoDB" id="9794483at2"/>
<evidence type="ECO:0000256" key="5">
    <source>
        <dbReference type="ARBA" id="ARBA00023316"/>
    </source>
</evidence>
<comment type="similarity">
    <text evidence="6">Belongs to the KhpB RNA-binding protein family.</text>
</comment>
<dbReference type="RefSeq" id="WP_061522738.1">
    <property type="nucleotide sequence ID" value="NZ_JARLZY010000012.1"/>
</dbReference>
<comment type="domain">
    <text evidence="6">Has an N-terminal Jag-N domain and 2 RNA-binding domains (KH and R3H).</text>
</comment>
<dbReference type="GO" id="GO:0003723">
    <property type="term" value="F:RNA binding"/>
    <property type="evidence" value="ECO:0007669"/>
    <property type="project" value="UniProtKB-UniRule"/>
</dbReference>